<dbReference type="OrthoDB" id="3172613at2759"/>
<evidence type="ECO:0000313" key="2">
    <source>
        <dbReference type="Proteomes" id="UP000294933"/>
    </source>
</evidence>
<organism evidence="1 2">
    <name type="scientific">Rickenella mellea</name>
    <dbReference type="NCBI Taxonomy" id="50990"/>
    <lineage>
        <taxon>Eukaryota</taxon>
        <taxon>Fungi</taxon>
        <taxon>Dikarya</taxon>
        <taxon>Basidiomycota</taxon>
        <taxon>Agaricomycotina</taxon>
        <taxon>Agaricomycetes</taxon>
        <taxon>Hymenochaetales</taxon>
        <taxon>Rickenellaceae</taxon>
        <taxon>Rickenella</taxon>
    </lineage>
</organism>
<dbReference type="AlphaFoldDB" id="A0A4Y7QN07"/>
<dbReference type="Proteomes" id="UP000294933">
    <property type="component" value="Unassembled WGS sequence"/>
</dbReference>
<dbReference type="EMBL" id="ML170157">
    <property type="protein sequence ID" value="TDL28290.1"/>
    <property type="molecule type" value="Genomic_DNA"/>
</dbReference>
<keyword evidence="2" id="KW-1185">Reference proteome</keyword>
<dbReference type="SUPFAM" id="SSF52540">
    <property type="entry name" value="P-loop containing nucleoside triphosphate hydrolases"/>
    <property type="match status" value="1"/>
</dbReference>
<dbReference type="CDD" id="cd00882">
    <property type="entry name" value="Ras_like_GTPase"/>
    <property type="match status" value="1"/>
</dbReference>
<proteinExistence type="predicted"/>
<dbReference type="InterPro" id="IPR027417">
    <property type="entry name" value="P-loop_NTPase"/>
</dbReference>
<reference evidence="1 2" key="1">
    <citation type="submission" date="2018-06" db="EMBL/GenBank/DDBJ databases">
        <title>A transcriptomic atlas of mushroom development highlights an independent origin of complex multicellularity.</title>
        <authorList>
            <consortium name="DOE Joint Genome Institute"/>
            <person name="Krizsan K."/>
            <person name="Almasi E."/>
            <person name="Merenyi Z."/>
            <person name="Sahu N."/>
            <person name="Viragh M."/>
            <person name="Koszo T."/>
            <person name="Mondo S."/>
            <person name="Kiss B."/>
            <person name="Balint B."/>
            <person name="Kues U."/>
            <person name="Barry K."/>
            <person name="Hegedus J.C."/>
            <person name="Henrissat B."/>
            <person name="Johnson J."/>
            <person name="Lipzen A."/>
            <person name="Ohm R."/>
            <person name="Nagy I."/>
            <person name="Pangilinan J."/>
            <person name="Yan J."/>
            <person name="Xiong Y."/>
            <person name="Grigoriev I.V."/>
            <person name="Hibbett D.S."/>
            <person name="Nagy L.G."/>
        </authorList>
    </citation>
    <scope>NUCLEOTIDE SEQUENCE [LARGE SCALE GENOMIC DNA]</scope>
    <source>
        <strain evidence="1 2">SZMC22713</strain>
    </source>
</reference>
<accession>A0A4Y7QN07</accession>
<evidence type="ECO:0000313" key="1">
    <source>
        <dbReference type="EMBL" id="TDL28290.1"/>
    </source>
</evidence>
<dbReference type="VEuPathDB" id="FungiDB:BD410DRAFT_834415"/>
<gene>
    <name evidence="1" type="ORF">BD410DRAFT_834415</name>
</gene>
<sequence length="273" mass="30827">MDTDEAAELRAKCPRFRALIVGRANAGKTTILKAICNSTDEPRIYGSYNWRKGGREEIDADIVSPSVERGGHDINNELVFSSNDGFVFHDSRGFESGSTAEVESMKRFIEERADARSLDQKLHAIWYCIPTDNARLLVTAELEFFDNCDPKGVPVIVIFTKFDSLDAIAFTKLEEEGASFEEAEAQAPQLAEQEFNKEQLPRIFGRKYAPAKVVYLRDMHKNGKYEKIIELTTEALSSETLKMLLVSVQKTNLNICISYALKRKVQQQMEGEI</sequence>
<evidence type="ECO:0008006" key="3">
    <source>
        <dbReference type="Google" id="ProtNLM"/>
    </source>
</evidence>
<dbReference type="Gene3D" id="3.40.50.300">
    <property type="entry name" value="P-loop containing nucleotide triphosphate hydrolases"/>
    <property type="match status" value="1"/>
</dbReference>
<protein>
    <recommendedName>
        <fullName evidence="3">G domain-containing protein</fullName>
    </recommendedName>
</protein>
<name>A0A4Y7QN07_9AGAM</name>